<dbReference type="Proteomes" id="UP000295157">
    <property type="component" value="Unassembled WGS sequence"/>
</dbReference>
<protein>
    <submittedName>
        <fullName evidence="2">NAD-dependent epimerase/dehydratase family protein</fullName>
    </submittedName>
</protein>
<feature type="domain" description="NAD-dependent epimerase/dehydratase" evidence="1">
    <location>
        <begin position="17"/>
        <end position="255"/>
    </location>
</feature>
<dbReference type="InterPro" id="IPR036291">
    <property type="entry name" value="NAD(P)-bd_dom_sf"/>
</dbReference>
<evidence type="ECO:0000313" key="3">
    <source>
        <dbReference type="Proteomes" id="UP000295157"/>
    </source>
</evidence>
<evidence type="ECO:0000259" key="1">
    <source>
        <dbReference type="Pfam" id="PF01370"/>
    </source>
</evidence>
<dbReference type="Gene3D" id="3.40.50.720">
    <property type="entry name" value="NAD(P)-binding Rossmann-like Domain"/>
    <property type="match status" value="1"/>
</dbReference>
<name>A0A4R4NF38_9ACTN</name>
<sequence length="343" mass="36310">MSRSAAVIRLGGHVDEVVITGGLGFIGSHVADAYLSAGYRVRVIDSAIGAVIDGSDYASNARYKLVREPVEDYLAGGGTFNGVDRVIHAASHVGPAGILPRAGTLGYDIVASSSAVVEECLAADVPLCVFSSAEVYGRSGILDERDPLRVPTAYNARIEYGVAKAVVEAMTVNSMARGLRAVVIRPFNVAGQRQSRAGGFVMPTFVQQALAGRPLTVFGDGKQIRAFTAADDLTHFVLDYMDAAIDVGEPIVNIGNPANRTTIGGLAERVRDLLGSDSPILHTDGRSLHGDAYAEAESFEKMPALHAATTLGWKPSVGLDDLIRATADYYESREDVRGRHAPL</sequence>
<dbReference type="OrthoDB" id="4559195at2"/>
<dbReference type="EMBL" id="SMJZ01000071">
    <property type="protein sequence ID" value="TDC05342.1"/>
    <property type="molecule type" value="Genomic_DNA"/>
</dbReference>
<dbReference type="Pfam" id="PF01370">
    <property type="entry name" value="Epimerase"/>
    <property type="match status" value="1"/>
</dbReference>
<evidence type="ECO:0000313" key="2">
    <source>
        <dbReference type="EMBL" id="TDC05342.1"/>
    </source>
</evidence>
<comment type="caution">
    <text evidence="2">The sequence shown here is derived from an EMBL/GenBank/DDBJ whole genome shotgun (WGS) entry which is preliminary data.</text>
</comment>
<keyword evidence="3" id="KW-1185">Reference proteome</keyword>
<dbReference type="SUPFAM" id="SSF51735">
    <property type="entry name" value="NAD(P)-binding Rossmann-fold domains"/>
    <property type="match status" value="1"/>
</dbReference>
<dbReference type="InterPro" id="IPR050177">
    <property type="entry name" value="Lipid_A_modif_metabolic_enz"/>
</dbReference>
<dbReference type="PANTHER" id="PTHR43245:SF53">
    <property type="entry name" value="EPIMERASE-RELATED"/>
    <property type="match status" value="1"/>
</dbReference>
<reference evidence="2 3" key="1">
    <citation type="submission" date="2019-02" db="EMBL/GenBank/DDBJ databases">
        <title>Draft genome sequences of novel Actinobacteria.</title>
        <authorList>
            <person name="Sahin N."/>
            <person name="Ay H."/>
            <person name="Saygin H."/>
        </authorList>
    </citation>
    <scope>NUCLEOTIDE SEQUENCE [LARGE SCALE GENOMIC DNA]</scope>
    <source>
        <strain evidence="2 3">KC201</strain>
    </source>
</reference>
<proteinExistence type="predicted"/>
<dbReference type="InterPro" id="IPR001509">
    <property type="entry name" value="Epimerase_deHydtase"/>
</dbReference>
<dbReference type="PANTHER" id="PTHR43245">
    <property type="entry name" value="BIFUNCTIONAL POLYMYXIN RESISTANCE PROTEIN ARNA"/>
    <property type="match status" value="1"/>
</dbReference>
<gene>
    <name evidence="2" type="ORF">E1267_19700</name>
</gene>
<dbReference type="AlphaFoldDB" id="A0A4R4NF38"/>
<organism evidence="2 3">
    <name type="scientific">Nonomuraea longispora</name>
    <dbReference type="NCBI Taxonomy" id="1848320"/>
    <lineage>
        <taxon>Bacteria</taxon>
        <taxon>Bacillati</taxon>
        <taxon>Actinomycetota</taxon>
        <taxon>Actinomycetes</taxon>
        <taxon>Streptosporangiales</taxon>
        <taxon>Streptosporangiaceae</taxon>
        <taxon>Nonomuraea</taxon>
    </lineage>
</organism>
<accession>A0A4R4NF38</accession>